<dbReference type="InterPro" id="IPR008972">
    <property type="entry name" value="Cupredoxin"/>
</dbReference>
<comment type="similarity">
    <text evidence="1">Belongs to the multicopper oxidase family.</text>
</comment>
<dbReference type="OrthoDB" id="262547at2759"/>
<dbReference type="Pfam" id="PF07732">
    <property type="entry name" value="Cu-oxidase_3"/>
    <property type="match status" value="1"/>
</dbReference>
<dbReference type="Proteomes" id="UP000244855">
    <property type="component" value="Unassembled WGS sequence"/>
</dbReference>
<name>A0A2V1DTV3_9PLEO</name>
<gene>
    <name evidence="4" type="ORF">DM02DRAFT_561227</name>
</gene>
<dbReference type="PANTHER" id="PTHR48267">
    <property type="entry name" value="CUPREDOXIN SUPERFAMILY PROTEIN"/>
    <property type="match status" value="1"/>
</dbReference>
<reference evidence="4 5" key="1">
    <citation type="journal article" date="2018" name="Sci. Rep.">
        <title>Comparative genomics provides insights into the lifestyle and reveals functional heterogeneity of dark septate endophytic fungi.</title>
        <authorList>
            <person name="Knapp D.G."/>
            <person name="Nemeth J.B."/>
            <person name="Barry K."/>
            <person name="Hainaut M."/>
            <person name="Henrissat B."/>
            <person name="Johnson J."/>
            <person name="Kuo A."/>
            <person name="Lim J.H.P."/>
            <person name="Lipzen A."/>
            <person name="Nolan M."/>
            <person name="Ohm R.A."/>
            <person name="Tamas L."/>
            <person name="Grigoriev I.V."/>
            <person name="Spatafora J.W."/>
            <person name="Nagy L.G."/>
            <person name="Kovacs G.M."/>
        </authorList>
    </citation>
    <scope>NUCLEOTIDE SEQUENCE [LARGE SCALE GENOMIC DNA]</scope>
    <source>
        <strain evidence="4 5">DSE2036</strain>
    </source>
</reference>
<dbReference type="EMBL" id="KZ805355">
    <property type="protein sequence ID" value="PVI01637.1"/>
    <property type="molecule type" value="Genomic_DNA"/>
</dbReference>
<protein>
    <submittedName>
        <fullName evidence="4">Cupredoxin</fullName>
    </submittedName>
</protein>
<dbReference type="PANTHER" id="PTHR48267:SF1">
    <property type="entry name" value="BILIRUBIN OXIDASE"/>
    <property type="match status" value="1"/>
</dbReference>
<evidence type="ECO:0000256" key="2">
    <source>
        <dbReference type="ARBA" id="ARBA00023008"/>
    </source>
</evidence>
<dbReference type="STRING" id="97972.A0A2V1DTV3"/>
<evidence type="ECO:0000313" key="5">
    <source>
        <dbReference type="Proteomes" id="UP000244855"/>
    </source>
</evidence>
<dbReference type="GO" id="GO:0005507">
    <property type="term" value="F:copper ion binding"/>
    <property type="evidence" value="ECO:0007669"/>
    <property type="project" value="InterPro"/>
</dbReference>
<feature type="domain" description="Plastocyanin-like" evidence="3">
    <location>
        <begin position="54"/>
        <end position="163"/>
    </location>
</feature>
<dbReference type="InterPro" id="IPR045087">
    <property type="entry name" value="Cu-oxidase_fam"/>
</dbReference>
<evidence type="ECO:0000259" key="3">
    <source>
        <dbReference type="Pfam" id="PF07732"/>
    </source>
</evidence>
<keyword evidence="2" id="KW-0186">Copper</keyword>
<accession>A0A2V1DTV3</accession>
<dbReference type="InterPro" id="IPR011707">
    <property type="entry name" value="Cu-oxidase-like_N"/>
</dbReference>
<sequence>MPMFKKYESPKLQLYEKALPIPPQAEVKYKITNPVTGNEIWYYELEVKPFTQQIYPNLQATRLIGYNGTAPGPIFIVPRYQETYVRFVNNGDREGAVHLHGSPSRAPFDGWAEDEYFPGQYKDYYYPNYESAKTLWYHDHGLGVTSENVLFGQTGTYLIHDPAEDPLGLPSGYGQYDIPLVLTSKHYNPDGTLKSSQGERQSYWGDVIHVNEQPWPFLNVEPRKYRFRILDASLSRNFDLFFVLSSAPSTRLPFHVIASDAGLLSVPNKQVFDDFPDLINHLMNPRLFV</sequence>
<evidence type="ECO:0000313" key="4">
    <source>
        <dbReference type="EMBL" id="PVI01637.1"/>
    </source>
</evidence>
<evidence type="ECO:0000256" key="1">
    <source>
        <dbReference type="ARBA" id="ARBA00010609"/>
    </source>
</evidence>
<dbReference type="AlphaFoldDB" id="A0A2V1DTV3"/>
<keyword evidence="5" id="KW-1185">Reference proteome</keyword>
<organism evidence="4 5">
    <name type="scientific">Periconia macrospinosa</name>
    <dbReference type="NCBI Taxonomy" id="97972"/>
    <lineage>
        <taxon>Eukaryota</taxon>
        <taxon>Fungi</taxon>
        <taxon>Dikarya</taxon>
        <taxon>Ascomycota</taxon>
        <taxon>Pezizomycotina</taxon>
        <taxon>Dothideomycetes</taxon>
        <taxon>Pleosporomycetidae</taxon>
        <taxon>Pleosporales</taxon>
        <taxon>Massarineae</taxon>
        <taxon>Periconiaceae</taxon>
        <taxon>Periconia</taxon>
    </lineage>
</organism>
<dbReference type="SUPFAM" id="SSF49503">
    <property type="entry name" value="Cupredoxins"/>
    <property type="match status" value="2"/>
</dbReference>
<dbReference type="Gene3D" id="2.60.40.420">
    <property type="entry name" value="Cupredoxins - blue copper proteins"/>
    <property type="match status" value="2"/>
</dbReference>
<proteinExistence type="inferred from homology"/>